<feature type="compositionally biased region" description="Acidic residues" evidence="1">
    <location>
        <begin position="325"/>
        <end position="341"/>
    </location>
</feature>
<name>A0ABR1DFF9_NECAM</name>
<protein>
    <submittedName>
        <fullName evidence="2">Uncharacterized protein</fullName>
    </submittedName>
</protein>
<evidence type="ECO:0000256" key="1">
    <source>
        <dbReference type="SAM" id="MobiDB-lite"/>
    </source>
</evidence>
<reference evidence="2 3" key="1">
    <citation type="submission" date="2023-08" db="EMBL/GenBank/DDBJ databases">
        <title>A Necator americanus chromosomal reference genome.</title>
        <authorList>
            <person name="Ilik V."/>
            <person name="Petrzelkova K.J."/>
            <person name="Pardy F."/>
            <person name="Fuh T."/>
            <person name="Niatou-Singa F.S."/>
            <person name="Gouil Q."/>
            <person name="Baker L."/>
            <person name="Ritchie M.E."/>
            <person name="Jex A.R."/>
            <person name="Gazzola D."/>
            <person name="Li H."/>
            <person name="Toshio Fujiwara R."/>
            <person name="Zhan B."/>
            <person name="Aroian R.V."/>
            <person name="Pafco B."/>
            <person name="Schwarz E.M."/>
        </authorList>
    </citation>
    <scope>NUCLEOTIDE SEQUENCE [LARGE SCALE GENOMIC DNA]</scope>
    <source>
        <strain evidence="2 3">Aroian</strain>
        <tissue evidence="2">Whole animal</tissue>
    </source>
</reference>
<dbReference type="EMBL" id="JAVFWL010000004">
    <property type="protein sequence ID" value="KAK6749226.1"/>
    <property type="molecule type" value="Genomic_DNA"/>
</dbReference>
<organism evidence="2 3">
    <name type="scientific">Necator americanus</name>
    <name type="common">Human hookworm</name>
    <dbReference type="NCBI Taxonomy" id="51031"/>
    <lineage>
        <taxon>Eukaryota</taxon>
        <taxon>Metazoa</taxon>
        <taxon>Ecdysozoa</taxon>
        <taxon>Nematoda</taxon>
        <taxon>Chromadorea</taxon>
        <taxon>Rhabditida</taxon>
        <taxon>Rhabditina</taxon>
        <taxon>Rhabditomorpha</taxon>
        <taxon>Strongyloidea</taxon>
        <taxon>Ancylostomatidae</taxon>
        <taxon>Bunostominae</taxon>
        <taxon>Necator</taxon>
    </lineage>
</organism>
<gene>
    <name evidence="2" type="primary">Necator_chrIV.g14976</name>
    <name evidence="2" type="ORF">RB195_001681</name>
</gene>
<dbReference type="Proteomes" id="UP001303046">
    <property type="component" value="Unassembled WGS sequence"/>
</dbReference>
<keyword evidence="3" id="KW-1185">Reference proteome</keyword>
<feature type="region of interest" description="Disordered" evidence="1">
    <location>
        <begin position="322"/>
        <end position="341"/>
    </location>
</feature>
<proteinExistence type="predicted"/>
<evidence type="ECO:0000313" key="2">
    <source>
        <dbReference type="EMBL" id="KAK6749226.1"/>
    </source>
</evidence>
<evidence type="ECO:0000313" key="3">
    <source>
        <dbReference type="Proteomes" id="UP001303046"/>
    </source>
</evidence>
<accession>A0ABR1DFF9</accession>
<sequence length="341" mass="38717">MICLLYNSHSKCGIHLNARVMSHARYATIMITCTNIDFGSLSNYSSTRSAPKHQSDRWFGGLKSYPSRNSDKMRIVSILTICFAICQDSEEDAIADLKKSFLESLLCLYSSFEQLAHDLLNSDDRFLATISALLLLRKKIPVSSIHFPFRVIMSAFRQIRFDPQTVMSWVNSDEMGVETITAIVQTLLDDSILWEAVAEPIPGYSLPAKRICHCIQTYDEIWLVEPSRSSHDDVIIEVHVPYVSERDGTRGVTLAFSRNAETRTRLRTPIPPIGDNDFAELEEMLVELKLMITKKFLGCGLIPERISLLSDVLSRFTSSVRGCDEEYEEGEDEEEEEEEPE</sequence>
<comment type="caution">
    <text evidence="2">The sequence shown here is derived from an EMBL/GenBank/DDBJ whole genome shotgun (WGS) entry which is preliminary data.</text>
</comment>